<evidence type="ECO:0000256" key="1">
    <source>
        <dbReference type="SAM" id="Phobius"/>
    </source>
</evidence>
<dbReference type="STRING" id="551996.SAMN05192573_105127"/>
<dbReference type="EMBL" id="FNCG01000005">
    <property type="protein sequence ID" value="SDG85987.1"/>
    <property type="molecule type" value="Genomic_DNA"/>
</dbReference>
<dbReference type="Proteomes" id="UP000199705">
    <property type="component" value="Unassembled WGS sequence"/>
</dbReference>
<feature type="transmembrane region" description="Helical" evidence="1">
    <location>
        <begin position="7"/>
        <end position="27"/>
    </location>
</feature>
<keyword evidence="1" id="KW-0472">Membrane</keyword>
<keyword evidence="1" id="KW-0812">Transmembrane</keyword>
<dbReference type="InterPro" id="IPR058060">
    <property type="entry name" value="HYC_CC_PP"/>
</dbReference>
<sequence length="129" mass="14268">MVKRSGAILLTMLYTVTVLGFALNFHICGDYVASVKIDAPAVNCKMDQKGGKMKCCKDKQVEVKVKDAHQGESTSFLAKMFGFELPSWSFDSLFPALPSSSSDKFYDRSPPDPSVQGIATFIRNCIFRI</sequence>
<gene>
    <name evidence="2" type="ORF">SAMN05192573_105127</name>
</gene>
<dbReference type="Pfam" id="PF26622">
    <property type="entry name" value="DUF8199"/>
    <property type="match status" value="1"/>
</dbReference>
<protein>
    <submittedName>
        <fullName evidence="2">Uncharacterized protein</fullName>
    </submittedName>
</protein>
<accession>A0A1G7XP57</accession>
<reference evidence="3" key="1">
    <citation type="submission" date="2016-10" db="EMBL/GenBank/DDBJ databases">
        <authorList>
            <person name="Varghese N."/>
            <person name="Submissions S."/>
        </authorList>
    </citation>
    <scope>NUCLEOTIDE SEQUENCE [LARGE SCALE GENOMIC DNA]</scope>
    <source>
        <strain evidence="3">Gh-67</strain>
    </source>
</reference>
<keyword evidence="1" id="KW-1133">Transmembrane helix</keyword>
<evidence type="ECO:0000313" key="2">
    <source>
        <dbReference type="EMBL" id="SDG85987.1"/>
    </source>
</evidence>
<dbReference type="InterPro" id="IPR058512">
    <property type="entry name" value="DUF8199"/>
</dbReference>
<proteinExistence type="predicted"/>
<dbReference type="RefSeq" id="WP_091167255.1">
    <property type="nucleotide sequence ID" value="NZ_CP071878.2"/>
</dbReference>
<organism evidence="2 3">
    <name type="scientific">Mucilaginibacter gossypii</name>
    <dbReference type="NCBI Taxonomy" id="551996"/>
    <lineage>
        <taxon>Bacteria</taxon>
        <taxon>Pseudomonadati</taxon>
        <taxon>Bacteroidota</taxon>
        <taxon>Sphingobacteriia</taxon>
        <taxon>Sphingobacteriales</taxon>
        <taxon>Sphingobacteriaceae</taxon>
        <taxon>Mucilaginibacter</taxon>
    </lineage>
</organism>
<dbReference type="NCBIfam" id="NF047658">
    <property type="entry name" value="HYC_CC_PP"/>
    <property type="match status" value="1"/>
</dbReference>
<evidence type="ECO:0000313" key="3">
    <source>
        <dbReference type="Proteomes" id="UP000199705"/>
    </source>
</evidence>
<name>A0A1G7XP57_9SPHI</name>
<dbReference type="AlphaFoldDB" id="A0A1G7XP57"/>
<keyword evidence="3" id="KW-1185">Reference proteome</keyword>